<dbReference type="SMART" id="SM00387">
    <property type="entry name" value="HATPase_c"/>
    <property type="match status" value="1"/>
</dbReference>
<dbReference type="PROSITE" id="PS50112">
    <property type="entry name" value="PAS"/>
    <property type="match status" value="1"/>
</dbReference>
<dbReference type="GO" id="GO:0000156">
    <property type="term" value="F:phosphorelay response regulator activity"/>
    <property type="evidence" value="ECO:0007669"/>
    <property type="project" value="TreeGrafter"/>
</dbReference>
<dbReference type="Gene3D" id="3.30.450.20">
    <property type="entry name" value="PAS domain"/>
    <property type="match status" value="1"/>
</dbReference>
<keyword evidence="6" id="KW-0472">Membrane</keyword>
<proteinExistence type="predicted"/>
<dbReference type="Gene3D" id="3.30.565.10">
    <property type="entry name" value="Histidine kinase-like ATPase, C-terminal domain"/>
    <property type="match status" value="1"/>
</dbReference>
<sequence length="417" mass="47514">MDHSLRGAPCLYFVTTDDGTILSVNDTLCRLLGYSAGELTGEKIDFFLPVASRIFQQTHLFPRLKMQGFAEEIFVHLRPRTGEDLPVLLNAECRGRGRAELHYAGIVVRNRKTFEEELITARRAAETALEENTALQEAKRALQQKAEALDRQVEQTKRQNDELQQFNRVVTHDLQEPLRKLQVFANMILEDGSPDGRHPALLKVRRVTGQLRDIINGLQQYVWLNDAPLRRNTIDLEPMLRAAAARIEPEFEGVRLHLELPAGIGLAGDREQLQWLFYELLYNAVRFRSKPDRVRVVVSAEPVKQNRYRNEEGRYEYTDHLRLRFSDDGQGFEPACGEQAFELFRRLHTESGRGVGLALCRKIVDHHGGSIRLDGRPGAGCTVTLLLPLEAPQQLRDSLTDQPENTLHEPTEKDTGR</sequence>
<dbReference type="InterPro" id="IPR036890">
    <property type="entry name" value="HATPase_C_sf"/>
</dbReference>
<dbReference type="Pfam" id="PF02518">
    <property type="entry name" value="HATPase_c"/>
    <property type="match status" value="1"/>
</dbReference>
<evidence type="ECO:0000256" key="1">
    <source>
        <dbReference type="ARBA" id="ARBA00000085"/>
    </source>
</evidence>
<evidence type="ECO:0000259" key="9">
    <source>
        <dbReference type="PROSITE" id="PS50109"/>
    </source>
</evidence>
<dbReference type="InterPro" id="IPR035965">
    <property type="entry name" value="PAS-like_dom_sf"/>
</dbReference>
<feature type="compositionally biased region" description="Polar residues" evidence="8">
    <location>
        <begin position="395"/>
        <end position="405"/>
    </location>
</feature>
<dbReference type="Gene3D" id="1.10.287.130">
    <property type="match status" value="1"/>
</dbReference>
<dbReference type="InterPro" id="IPR003661">
    <property type="entry name" value="HisK_dim/P_dom"/>
</dbReference>
<dbReference type="AlphaFoldDB" id="A0A4R4E4S6"/>
<evidence type="ECO:0000256" key="6">
    <source>
        <dbReference type="ARBA" id="ARBA00023136"/>
    </source>
</evidence>
<organism evidence="11 12">
    <name type="scientific">Flaviaesturariibacter aridisoli</name>
    <dbReference type="NCBI Taxonomy" id="2545761"/>
    <lineage>
        <taxon>Bacteria</taxon>
        <taxon>Pseudomonadati</taxon>
        <taxon>Bacteroidota</taxon>
        <taxon>Chitinophagia</taxon>
        <taxon>Chitinophagales</taxon>
        <taxon>Chitinophagaceae</taxon>
        <taxon>Flaviaestuariibacter</taxon>
    </lineage>
</organism>
<dbReference type="GO" id="GO:0000155">
    <property type="term" value="F:phosphorelay sensor kinase activity"/>
    <property type="evidence" value="ECO:0007669"/>
    <property type="project" value="InterPro"/>
</dbReference>
<dbReference type="InterPro" id="IPR000014">
    <property type="entry name" value="PAS"/>
</dbReference>
<dbReference type="SUPFAM" id="SSF47384">
    <property type="entry name" value="Homodimeric domain of signal transducing histidine kinase"/>
    <property type="match status" value="1"/>
</dbReference>
<dbReference type="PRINTS" id="PR00344">
    <property type="entry name" value="BCTRLSENSOR"/>
</dbReference>
<name>A0A4R4E4S6_9BACT</name>
<protein>
    <recommendedName>
        <fullName evidence="2">histidine kinase</fullName>
        <ecNumber evidence="2">2.7.13.3</ecNumber>
    </recommendedName>
</protein>
<reference evidence="11 12" key="1">
    <citation type="submission" date="2019-03" db="EMBL/GenBank/DDBJ databases">
        <authorList>
            <person name="Kim M.K.M."/>
        </authorList>
    </citation>
    <scope>NUCLEOTIDE SEQUENCE [LARGE SCALE GENOMIC DNA]</scope>
    <source>
        <strain evidence="11 12">17J68-15</strain>
    </source>
</reference>
<feature type="compositionally biased region" description="Basic and acidic residues" evidence="8">
    <location>
        <begin position="406"/>
        <end position="417"/>
    </location>
</feature>
<dbReference type="EC" id="2.7.13.3" evidence="2"/>
<keyword evidence="3" id="KW-0597">Phosphoprotein</keyword>
<dbReference type="NCBIfam" id="TIGR00229">
    <property type="entry name" value="sensory_box"/>
    <property type="match status" value="1"/>
</dbReference>
<evidence type="ECO:0000256" key="8">
    <source>
        <dbReference type="SAM" id="MobiDB-lite"/>
    </source>
</evidence>
<dbReference type="InterPro" id="IPR050351">
    <property type="entry name" value="BphY/WalK/GraS-like"/>
</dbReference>
<dbReference type="EMBL" id="SKFH01000005">
    <property type="protein sequence ID" value="TCZ73720.1"/>
    <property type="molecule type" value="Genomic_DNA"/>
</dbReference>
<dbReference type="SMART" id="SM00091">
    <property type="entry name" value="PAS"/>
    <property type="match status" value="1"/>
</dbReference>
<evidence type="ECO:0000256" key="2">
    <source>
        <dbReference type="ARBA" id="ARBA00012438"/>
    </source>
</evidence>
<keyword evidence="4" id="KW-0808">Transferase</keyword>
<evidence type="ECO:0000313" key="12">
    <source>
        <dbReference type="Proteomes" id="UP000295164"/>
    </source>
</evidence>
<dbReference type="PROSITE" id="PS50109">
    <property type="entry name" value="HIS_KIN"/>
    <property type="match status" value="1"/>
</dbReference>
<feature type="domain" description="Histidine kinase" evidence="9">
    <location>
        <begin position="169"/>
        <end position="391"/>
    </location>
</feature>
<evidence type="ECO:0000313" key="11">
    <source>
        <dbReference type="EMBL" id="TCZ73720.1"/>
    </source>
</evidence>
<dbReference type="Proteomes" id="UP000295164">
    <property type="component" value="Unassembled WGS sequence"/>
</dbReference>
<keyword evidence="5 11" id="KW-0418">Kinase</keyword>
<dbReference type="PANTHER" id="PTHR42878:SF15">
    <property type="entry name" value="BACTERIOPHYTOCHROME"/>
    <property type="match status" value="1"/>
</dbReference>
<comment type="caution">
    <text evidence="11">The sequence shown here is derived from an EMBL/GenBank/DDBJ whole genome shotgun (WGS) entry which is preliminary data.</text>
</comment>
<dbReference type="CDD" id="cd00130">
    <property type="entry name" value="PAS"/>
    <property type="match status" value="1"/>
</dbReference>
<keyword evidence="12" id="KW-1185">Reference proteome</keyword>
<feature type="region of interest" description="Disordered" evidence="8">
    <location>
        <begin position="395"/>
        <end position="417"/>
    </location>
</feature>
<evidence type="ECO:0000256" key="4">
    <source>
        <dbReference type="ARBA" id="ARBA00022679"/>
    </source>
</evidence>
<accession>A0A4R4E4S6</accession>
<dbReference type="PANTHER" id="PTHR42878">
    <property type="entry name" value="TWO-COMPONENT HISTIDINE KINASE"/>
    <property type="match status" value="1"/>
</dbReference>
<dbReference type="GO" id="GO:0030295">
    <property type="term" value="F:protein kinase activator activity"/>
    <property type="evidence" value="ECO:0007669"/>
    <property type="project" value="TreeGrafter"/>
</dbReference>
<dbReference type="RefSeq" id="WP_131851125.1">
    <property type="nucleotide sequence ID" value="NZ_SKFH01000005.1"/>
</dbReference>
<evidence type="ECO:0000259" key="10">
    <source>
        <dbReference type="PROSITE" id="PS50112"/>
    </source>
</evidence>
<dbReference type="OrthoDB" id="9124519at2"/>
<dbReference type="InterPro" id="IPR004358">
    <property type="entry name" value="Sig_transdc_His_kin-like_C"/>
</dbReference>
<evidence type="ECO:0000256" key="7">
    <source>
        <dbReference type="SAM" id="Coils"/>
    </source>
</evidence>
<dbReference type="CDD" id="cd00082">
    <property type="entry name" value="HisKA"/>
    <property type="match status" value="1"/>
</dbReference>
<feature type="coiled-coil region" evidence="7">
    <location>
        <begin position="111"/>
        <end position="166"/>
    </location>
</feature>
<evidence type="ECO:0000256" key="3">
    <source>
        <dbReference type="ARBA" id="ARBA00022553"/>
    </source>
</evidence>
<keyword evidence="7" id="KW-0175">Coiled coil</keyword>
<feature type="domain" description="PAS" evidence="10">
    <location>
        <begin position="1"/>
        <end position="49"/>
    </location>
</feature>
<dbReference type="GO" id="GO:0007234">
    <property type="term" value="P:osmosensory signaling via phosphorelay pathway"/>
    <property type="evidence" value="ECO:0007669"/>
    <property type="project" value="TreeGrafter"/>
</dbReference>
<dbReference type="GO" id="GO:0016020">
    <property type="term" value="C:membrane"/>
    <property type="evidence" value="ECO:0007669"/>
    <property type="project" value="UniProtKB-SubCell"/>
</dbReference>
<dbReference type="SUPFAM" id="SSF55874">
    <property type="entry name" value="ATPase domain of HSP90 chaperone/DNA topoisomerase II/histidine kinase"/>
    <property type="match status" value="1"/>
</dbReference>
<dbReference type="InterPro" id="IPR036097">
    <property type="entry name" value="HisK_dim/P_sf"/>
</dbReference>
<dbReference type="InterPro" id="IPR003594">
    <property type="entry name" value="HATPase_dom"/>
</dbReference>
<dbReference type="SUPFAM" id="SSF55785">
    <property type="entry name" value="PYP-like sensor domain (PAS domain)"/>
    <property type="match status" value="1"/>
</dbReference>
<dbReference type="InterPro" id="IPR005467">
    <property type="entry name" value="His_kinase_dom"/>
</dbReference>
<evidence type="ECO:0000256" key="5">
    <source>
        <dbReference type="ARBA" id="ARBA00022777"/>
    </source>
</evidence>
<dbReference type="Pfam" id="PF13426">
    <property type="entry name" value="PAS_9"/>
    <property type="match status" value="1"/>
</dbReference>
<comment type="catalytic activity">
    <reaction evidence="1">
        <text>ATP + protein L-histidine = ADP + protein N-phospho-L-histidine.</text>
        <dbReference type="EC" id="2.7.13.3"/>
    </reaction>
</comment>
<gene>
    <name evidence="11" type="ORF">E0486_05405</name>
</gene>